<organism evidence="1 2">
    <name type="scientific">Rotaria magnacalcarata</name>
    <dbReference type="NCBI Taxonomy" id="392030"/>
    <lineage>
        <taxon>Eukaryota</taxon>
        <taxon>Metazoa</taxon>
        <taxon>Spiralia</taxon>
        <taxon>Gnathifera</taxon>
        <taxon>Rotifera</taxon>
        <taxon>Eurotatoria</taxon>
        <taxon>Bdelloidea</taxon>
        <taxon>Philodinida</taxon>
        <taxon>Philodinidae</taxon>
        <taxon>Rotaria</taxon>
    </lineage>
</organism>
<comment type="caution">
    <text evidence="1">The sequence shown here is derived from an EMBL/GenBank/DDBJ whole genome shotgun (WGS) entry which is preliminary data.</text>
</comment>
<protein>
    <submittedName>
        <fullName evidence="1">Uncharacterized protein</fullName>
    </submittedName>
</protein>
<dbReference type="AlphaFoldDB" id="A0A8S2WUW2"/>
<gene>
    <name evidence="1" type="ORF">SMN809_LOCUS33255</name>
</gene>
<feature type="non-terminal residue" evidence="1">
    <location>
        <position position="36"/>
    </location>
</feature>
<reference evidence="1" key="1">
    <citation type="submission" date="2021-02" db="EMBL/GenBank/DDBJ databases">
        <authorList>
            <person name="Nowell W R."/>
        </authorList>
    </citation>
    <scope>NUCLEOTIDE SEQUENCE</scope>
</reference>
<evidence type="ECO:0000313" key="1">
    <source>
        <dbReference type="EMBL" id="CAF4463649.1"/>
    </source>
</evidence>
<accession>A0A8S2WUW2</accession>
<dbReference type="EMBL" id="CAJOBI010072325">
    <property type="protein sequence ID" value="CAF4463649.1"/>
    <property type="molecule type" value="Genomic_DNA"/>
</dbReference>
<name>A0A8S2WUW2_9BILA</name>
<feature type="non-terminal residue" evidence="1">
    <location>
        <position position="1"/>
    </location>
</feature>
<proteinExistence type="predicted"/>
<dbReference type="Proteomes" id="UP000676336">
    <property type="component" value="Unassembled WGS sequence"/>
</dbReference>
<evidence type="ECO:0000313" key="2">
    <source>
        <dbReference type="Proteomes" id="UP000676336"/>
    </source>
</evidence>
<sequence>MTFFKTFASSSSLNHAGVILKAVAFDPMTMVVILNL</sequence>